<organism evidence="1 2">
    <name type="scientific">Pedobacter hartonius</name>
    <dbReference type="NCBI Taxonomy" id="425514"/>
    <lineage>
        <taxon>Bacteria</taxon>
        <taxon>Pseudomonadati</taxon>
        <taxon>Bacteroidota</taxon>
        <taxon>Sphingobacteriia</taxon>
        <taxon>Sphingobacteriales</taxon>
        <taxon>Sphingobacteriaceae</taxon>
        <taxon>Pedobacter</taxon>
    </lineage>
</organism>
<name>A0A1H4BUQ5_9SPHI</name>
<dbReference type="RefSeq" id="WP_245735177.1">
    <property type="nucleotide sequence ID" value="NZ_FNRA01000003.1"/>
</dbReference>
<evidence type="ECO:0008006" key="3">
    <source>
        <dbReference type="Google" id="ProtNLM"/>
    </source>
</evidence>
<keyword evidence="2" id="KW-1185">Reference proteome</keyword>
<protein>
    <recommendedName>
        <fullName evidence="3">CHAP domain-containing protein</fullName>
    </recommendedName>
</protein>
<sequence length="191" mass="21589">MATTRLLLGILCSSFIGGFGVLKCHLLVQNKTAIHVVVREQSCRIRLVDLAIAEIGIREKTGKNDGKRVEAYLSVVNLKKGQPYCSAFISWLFAQEGFARPRSGWSPDLFPSSRLSRYALPANIIGIYFPDLKRIAHVGIIERLNDQWCYSIEANTNLDGGRNGDGVYRRVRHLKTIYRISDWVSPERRVP</sequence>
<gene>
    <name evidence="1" type="ORF">SAMN05443550_103474</name>
</gene>
<dbReference type="STRING" id="425514.SAMN05443550_103474"/>
<dbReference type="AlphaFoldDB" id="A0A1H4BUQ5"/>
<proteinExistence type="predicted"/>
<dbReference type="EMBL" id="FNRA01000003">
    <property type="protein sequence ID" value="SEA51824.1"/>
    <property type="molecule type" value="Genomic_DNA"/>
</dbReference>
<reference evidence="1 2" key="1">
    <citation type="submission" date="2016-10" db="EMBL/GenBank/DDBJ databases">
        <authorList>
            <person name="de Groot N.N."/>
        </authorList>
    </citation>
    <scope>NUCLEOTIDE SEQUENCE [LARGE SCALE GENOMIC DNA]</scope>
    <source>
        <strain evidence="1 2">DSM 19033</strain>
    </source>
</reference>
<dbReference type="Proteomes" id="UP000198850">
    <property type="component" value="Unassembled WGS sequence"/>
</dbReference>
<evidence type="ECO:0000313" key="1">
    <source>
        <dbReference type="EMBL" id="SEA51824.1"/>
    </source>
</evidence>
<accession>A0A1H4BUQ5</accession>
<evidence type="ECO:0000313" key="2">
    <source>
        <dbReference type="Proteomes" id="UP000198850"/>
    </source>
</evidence>